<dbReference type="PANTHER" id="PTHR31170">
    <property type="entry name" value="BNAC04G53230D PROTEIN"/>
    <property type="match status" value="1"/>
</dbReference>
<dbReference type="InterPro" id="IPR004158">
    <property type="entry name" value="DUF247_pln"/>
</dbReference>
<accession>A0A2G5DG77</accession>
<evidence type="ECO:0000313" key="2">
    <source>
        <dbReference type="EMBL" id="PIA42482.1"/>
    </source>
</evidence>
<dbReference type="InParanoid" id="A0A2G5DG77"/>
<dbReference type="Proteomes" id="UP000230069">
    <property type="component" value="Unassembled WGS sequence"/>
</dbReference>
<reference evidence="2 3" key="1">
    <citation type="submission" date="2017-09" db="EMBL/GenBank/DDBJ databases">
        <title>WGS assembly of Aquilegia coerulea Goldsmith.</title>
        <authorList>
            <person name="Hodges S."/>
            <person name="Kramer E."/>
            <person name="Nordborg M."/>
            <person name="Tomkins J."/>
            <person name="Borevitz J."/>
            <person name="Derieg N."/>
            <person name="Yan J."/>
            <person name="Mihaltcheva S."/>
            <person name="Hayes R.D."/>
            <person name="Rokhsar D."/>
        </authorList>
    </citation>
    <scope>NUCLEOTIDE SEQUENCE [LARGE SCALE GENOMIC DNA]</scope>
    <source>
        <strain evidence="3">cv. Goldsmith</strain>
    </source>
</reference>
<dbReference type="PANTHER" id="PTHR31170:SF25">
    <property type="entry name" value="BNAA09G04570D PROTEIN"/>
    <property type="match status" value="1"/>
</dbReference>
<name>A0A2G5DG77_AQUCA</name>
<dbReference type="AlphaFoldDB" id="A0A2G5DG77"/>
<feature type="transmembrane region" description="Helical" evidence="1">
    <location>
        <begin position="386"/>
        <end position="412"/>
    </location>
</feature>
<protein>
    <submittedName>
        <fullName evidence="2">Uncharacterized protein</fullName>
    </submittedName>
</protein>
<evidence type="ECO:0000313" key="3">
    <source>
        <dbReference type="Proteomes" id="UP000230069"/>
    </source>
</evidence>
<gene>
    <name evidence="2" type="ORF">AQUCO_02000140v1</name>
</gene>
<sequence>MLRAAPSIPSRECCIYKVPVILRSINEAAYTPQIISIGPLHQGDKNLQPMEAYKLHFLKTLLVRKPNIQLKDYVETLRGMEKQVRNCYFDQEFVCKFSSNDFVQMMLLDGCFIVELLTRYSPGNIEGLPVPYTISLYSDMKLFENQLPYFLLEHLFNFINGKPYTTAPISFYNCAVLHLCGMDYVKKDATDQLGRSGNQVKHFVDLILNCHLLSASTLTDRVSVENESNREFTFIPSATELHDRSGVKFKKGESPCYLDITFKSGVLEIPTLVIEDTTELNLRNMIAMEQCDARNTAHISCYMFLLDSLISTPKDVALLRHRGIIKNCLGSDEEVADLVNKLGSGVNACPWDSPYYEDLKKIHVFYNRRRNKWKANLKRNYFHTPWMTLSFIAALVLLICTVAQTVCSFLSLKK</sequence>
<dbReference type="EMBL" id="KZ305037">
    <property type="protein sequence ID" value="PIA42482.1"/>
    <property type="molecule type" value="Genomic_DNA"/>
</dbReference>
<evidence type="ECO:0000256" key="1">
    <source>
        <dbReference type="SAM" id="Phobius"/>
    </source>
</evidence>
<dbReference type="STRING" id="218851.A0A2G5DG77"/>
<organism evidence="2 3">
    <name type="scientific">Aquilegia coerulea</name>
    <name type="common">Rocky mountain columbine</name>
    <dbReference type="NCBI Taxonomy" id="218851"/>
    <lineage>
        <taxon>Eukaryota</taxon>
        <taxon>Viridiplantae</taxon>
        <taxon>Streptophyta</taxon>
        <taxon>Embryophyta</taxon>
        <taxon>Tracheophyta</taxon>
        <taxon>Spermatophyta</taxon>
        <taxon>Magnoliopsida</taxon>
        <taxon>Ranunculales</taxon>
        <taxon>Ranunculaceae</taxon>
        <taxon>Thalictroideae</taxon>
        <taxon>Aquilegia</taxon>
    </lineage>
</organism>
<keyword evidence="1" id="KW-0812">Transmembrane</keyword>
<proteinExistence type="predicted"/>
<keyword evidence="3" id="KW-1185">Reference proteome</keyword>
<keyword evidence="1" id="KW-1133">Transmembrane helix</keyword>
<dbReference type="OrthoDB" id="672127at2759"/>
<keyword evidence="1" id="KW-0472">Membrane</keyword>
<dbReference type="Pfam" id="PF03140">
    <property type="entry name" value="DUF247"/>
    <property type="match status" value="1"/>
</dbReference>